<dbReference type="EMBL" id="CP102514">
    <property type="protein sequence ID" value="UUY45913.1"/>
    <property type="molecule type" value="Genomic_DNA"/>
</dbReference>
<keyword evidence="3" id="KW-1185">Reference proteome</keyword>
<dbReference type="Proteomes" id="UP001057738">
    <property type="component" value="Chromosome"/>
</dbReference>
<dbReference type="Pfam" id="PF19908">
    <property type="entry name" value="DUF6381"/>
    <property type="match status" value="1"/>
</dbReference>
<evidence type="ECO:0000313" key="2">
    <source>
        <dbReference type="EMBL" id="UUY45913.1"/>
    </source>
</evidence>
<feature type="region of interest" description="Disordered" evidence="1">
    <location>
        <begin position="1"/>
        <end position="32"/>
    </location>
</feature>
<name>A0ABY5PQ58_9ACTN</name>
<reference evidence="2" key="1">
    <citation type="submission" date="2022-08" db="EMBL/GenBank/DDBJ databases">
        <authorList>
            <person name="Tian L."/>
        </authorList>
    </citation>
    <scope>NUCLEOTIDE SEQUENCE</scope>
    <source>
        <strain evidence="2">CM253</strain>
    </source>
</reference>
<gene>
    <name evidence="2" type="ORF">NRK68_00990</name>
</gene>
<dbReference type="RefSeq" id="WP_046776844.1">
    <property type="nucleotide sequence ID" value="NZ_CP102514.1"/>
</dbReference>
<organism evidence="2 3">
    <name type="scientific">Streptomyces yangpuensis</name>
    <dbReference type="NCBI Taxonomy" id="1648182"/>
    <lineage>
        <taxon>Bacteria</taxon>
        <taxon>Bacillati</taxon>
        <taxon>Actinomycetota</taxon>
        <taxon>Actinomycetes</taxon>
        <taxon>Kitasatosporales</taxon>
        <taxon>Streptomycetaceae</taxon>
        <taxon>Streptomyces</taxon>
    </lineage>
</organism>
<dbReference type="InterPro" id="IPR045961">
    <property type="entry name" value="DUF6381"/>
</dbReference>
<accession>A0ABY5PQ58</accession>
<protein>
    <submittedName>
        <fullName evidence="2">DUF6381 family protein</fullName>
    </submittedName>
</protein>
<feature type="compositionally biased region" description="Basic and acidic residues" evidence="1">
    <location>
        <begin position="1"/>
        <end position="20"/>
    </location>
</feature>
<evidence type="ECO:0000256" key="1">
    <source>
        <dbReference type="SAM" id="MobiDB-lite"/>
    </source>
</evidence>
<proteinExistence type="predicted"/>
<sequence length="62" mass="6955">MTGDEQRSRVAGEMRQKAEQLELQAQRAADPAERERLMEKAVHLRAKCEEVGGPESATMDPM</sequence>
<dbReference type="GeneID" id="95572013"/>
<evidence type="ECO:0000313" key="3">
    <source>
        <dbReference type="Proteomes" id="UP001057738"/>
    </source>
</evidence>